<keyword evidence="3" id="KW-1185">Reference proteome</keyword>
<feature type="region of interest" description="Disordered" evidence="1">
    <location>
        <begin position="16"/>
        <end position="53"/>
    </location>
</feature>
<reference evidence="2 3" key="1">
    <citation type="submission" date="2021-01" db="EMBL/GenBank/DDBJ databases">
        <title>Whole genome shotgun sequence of Planobispora longispora NBRC 13918.</title>
        <authorList>
            <person name="Komaki H."/>
            <person name="Tamura T."/>
        </authorList>
    </citation>
    <scope>NUCLEOTIDE SEQUENCE [LARGE SCALE GENOMIC DNA]</scope>
    <source>
        <strain evidence="2 3">NBRC 13918</strain>
    </source>
</reference>
<feature type="compositionally biased region" description="Basic and acidic residues" evidence="1">
    <location>
        <begin position="19"/>
        <end position="33"/>
    </location>
</feature>
<organism evidence="2 3">
    <name type="scientific">Planobispora longispora</name>
    <dbReference type="NCBI Taxonomy" id="28887"/>
    <lineage>
        <taxon>Bacteria</taxon>
        <taxon>Bacillati</taxon>
        <taxon>Actinomycetota</taxon>
        <taxon>Actinomycetes</taxon>
        <taxon>Streptosporangiales</taxon>
        <taxon>Streptosporangiaceae</taxon>
        <taxon>Planobispora</taxon>
    </lineage>
</organism>
<evidence type="ECO:0000313" key="2">
    <source>
        <dbReference type="EMBL" id="GIH80084.1"/>
    </source>
</evidence>
<sequence>MASLISRLRAYLSTPQGRRNVEKAKAMARDPRNQQKARSLLARLRGKRTRPRY</sequence>
<feature type="compositionally biased region" description="Basic residues" evidence="1">
    <location>
        <begin position="44"/>
        <end position="53"/>
    </location>
</feature>
<name>A0A8J3RRW5_9ACTN</name>
<dbReference type="EMBL" id="BOOH01000056">
    <property type="protein sequence ID" value="GIH80084.1"/>
    <property type="molecule type" value="Genomic_DNA"/>
</dbReference>
<comment type="caution">
    <text evidence="2">The sequence shown here is derived from an EMBL/GenBank/DDBJ whole genome shotgun (WGS) entry which is preliminary data.</text>
</comment>
<protein>
    <submittedName>
        <fullName evidence="2">Uncharacterized protein</fullName>
    </submittedName>
</protein>
<dbReference type="AlphaFoldDB" id="A0A8J3RRW5"/>
<dbReference type="RefSeq" id="WP_203894530.1">
    <property type="nucleotide sequence ID" value="NZ_BOOH01000056.1"/>
</dbReference>
<dbReference type="Proteomes" id="UP000616724">
    <property type="component" value="Unassembled WGS sequence"/>
</dbReference>
<accession>A0A8J3RRW5</accession>
<evidence type="ECO:0000256" key="1">
    <source>
        <dbReference type="SAM" id="MobiDB-lite"/>
    </source>
</evidence>
<gene>
    <name evidence="2" type="ORF">Plo01_65130</name>
</gene>
<evidence type="ECO:0000313" key="3">
    <source>
        <dbReference type="Proteomes" id="UP000616724"/>
    </source>
</evidence>
<proteinExistence type="predicted"/>